<dbReference type="KEGG" id="mico:GDR74_07270"/>
<dbReference type="SUPFAM" id="SSF54427">
    <property type="entry name" value="NTF2-like"/>
    <property type="match status" value="1"/>
</dbReference>
<dbReference type="Gene3D" id="3.10.450.50">
    <property type="match status" value="1"/>
</dbReference>
<dbReference type="RefSeq" id="WP_152585686.1">
    <property type="nucleotide sequence ID" value="NZ_CP045423.1"/>
</dbReference>
<gene>
    <name evidence="2" type="ORF">GDR74_07270</name>
</gene>
<sequence>MPRTPAPEDVPRAFIEAWNRHDMPALAGLFAEKAHFVNVVGLWWKSRDEIEAAHAATHATIFRESRLTGEVGAVTPLAPGLAAVHLVWEMTGQAGTDGAPAGPRRGILLFVLKEEGNRWQVAVAQNTDIVPGVLAPEARP</sequence>
<keyword evidence="3" id="KW-1185">Reference proteome</keyword>
<dbReference type="InterPro" id="IPR011944">
    <property type="entry name" value="Steroid_delta5-4_isomerase"/>
</dbReference>
<evidence type="ECO:0000313" key="3">
    <source>
        <dbReference type="Proteomes" id="UP000325614"/>
    </source>
</evidence>
<dbReference type="Pfam" id="PF14534">
    <property type="entry name" value="DUF4440"/>
    <property type="match status" value="1"/>
</dbReference>
<name>A0A5P9JVA9_9HYPH</name>
<evidence type="ECO:0000259" key="1">
    <source>
        <dbReference type="Pfam" id="PF14534"/>
    </source>
</evidence>
<dbReference type="InterPro" id="IPR027843">
    <property type="entry name" value="DUF4440"/>
</dbReference>
<protein>
    <submittedName>
        <fullName evidence="2">SgcJ/EcaC family oxidoreductase</fullName>
    </submittedName>
</protein>
<dbReference type="AlphaFoldDB" id="A0A5P9JVA9"/>
<evidence type="ECO:0000313" key="2">
    <source>
        <dbReference type="EMBL" id="QFU16041.1"/>
    </source>
</evidence>
<dbReference type="NCBIfam" id="TIGR02246">
    <property type="entry name" value="SgcJ/EcaC family oxidoreductase"/>
    <property type="match status" value="1"/>
</dbReference>
<feature type="domain" description="DUF4440" evidence="1">
    <location>
        <begin position="12"/>
        <end position="121"/>
    </location>
</feature>
<proteinExistence type="predicted"/>
<accession>A0A5P9JVA9</accession>
<dbReference type="InterPro" id="IPR032710">
    <property type="entry name" value="NTF2-like_dom_sf"/>
</dbReference>
<organism evidence="2 3">
    <name type="scientific">Microvirga thermotolerans</name>
    <dbReference type="NCBI Taxonomy" id="2651334"/>
    <lineage>
        <taxon>Bacteria</taxon>
        <taxon>Pseudomonadati</taxon>
        <taxon>Pseudomonadota</taxon>
        <taxon>Alphaproteobacteria</taxon>
        <taxon>Hyphomicrobiales</taxon>
        <taxon>Methylobacteriaceae</taxon>
        <taxon>Microvirga</taxon>
    </lineage>
</organism>
<reference evidence="2 3" key="1">
    <citation type="submission" date="2019-10" db="EMBL/GenBank/DDBJ databases">
        <title>Isolation, Identification of Microvirga thermotolerans HR1, a novel thermophilic bacterium and Comparative Genomics of the genus Microvirga.</title>
        <authorList>
            <person name="Li J."/>
            <person name="Zhang W."/>
            <person name="Lin M."/>
            <person name="Wang J."/>
        </authorList>
    </citation>
    <scope>NUCLEOTIDE SEQUENCE [LARGE SCALE GENOMIC DNA]</scope>
    <source>
        <strain evidence="2 3">HR1</strain>
    </source>
</reference>
<dbReference type="Proteomes" id="UP000325614">
    <property type="component" value="Chromosome"/>
</dbReference>
<dbReference type="EMBL" id="CP045423">
    <property type="protein sequence ID" value="QFU16041.1"/>
    <property type="molecule type" value="Genomic_DNA"/>
</dbReference>